<accession>A0A645HBJ1</accession>
<sequence>MSGNPSDICTTPIDVVIFIVKNVIIRACDADHITPCRMHNTLGFPRCSARIEDEKHILGVHWFRRAILGSYFHGFVIPNVTLLLHINLVTCALNDDNVVNTFKTLNCGIRVFLQGYDAASTKTAV</sequence>
<dbReference type="EMBL" id="VSSQ01090506">
    <property type="protein sequence ID" value="MPN36395.1"/>
    <property type="molecule type" value="Genomic_DNA"/>
</dbReference>
<proteinExistence type="predicted"/>
<comment type="caution">
    <text evidence="1">The sequence shown here is derived from an EMBL/GenBank/DDBJ whole genome shotgun (WGS) entry which is preliminary data.</text>
</comment>
<organism evidence="1">
    <name type="scientific">bioreactor metagenome</name>
    <dbReference type="NCBI Taxonomy" id="1076179"/>
    <lineage>
        <taxon>unclassified sequences</taxon>
        <taxon>metagenomes</taxon>
        <taxon>ecological metagenomes</taxon>
    </lineage>
</organism>
<name>A0A645HBJ1_9ZZZZ</name>
<gene>
    <name evidence="1" type="ORF">SDC9_183904</name>
</gene>
<protein>
    <submittedName>
        <fullName evidence="1">Uncharacterized protein</fullName>
    </submittedName>
</protein>
<evidence type="ECO:0000313" key="1">
    <source>
        <dbReference type="EMBL" id="MPN36395.1"/>
    </source>
</evidence>
<dbReference type="AlphaFoldDB" id="A0A645HBJ1"/>
<reference evidence="1" key="1">
    <citation type="submission" date="2019-08" db="EMBL/GenBank/DDBJ databases">
        <authorList>
            <person name="Kucharzyk K."/>
            <person name="Murdoch R.W."/>
            <person name="Higgins S."/>
            <person name="Loffler F."/>
        </authorList>
    </citation>
    <scope>NUCLEOTIDE SEQUENCE</scope>
</reference>